<comment type="caution">
    <text evidence="1">The sequence shown here is derived from an EMBL/GenBank/DDBJ whole genome shotgun (WGS) entry which is preliminary data.</text>
</comment>
<dbReference type="AlphaFoldDB" id="A0A917P3N1"/>
<sequence>MTRGAERALSVEHWLLSAAETPGRARAEWEESGRALLRCGGIFSAVRLSARLVYAVTQTTCLADIDNYLARALHGGPVFLDQLTHRYYVLVGASTRYRSEWDQPRCEDAEFIGRGHFLGVPPVQATTPEAGPSYWCVPMDSLGDLTRPDAVTQLLSVGRFQLTSRGERATGE</sequence>
<reference evidence="1" key="1">
    <citation type="journal article" date="2014" name="Int. J. Syst. Evol. Microbiol.">
        <title>Complete genome sequence of Corynebacterium casei LMG S-19264T (=DSM 44701T), isolated from a smear-ripened cheese.</title>
        <authorList>
            <consortium name="US DOE Joint Genome Institute (JGI-PGF)"/>
            <person name="Walter F."/>
            <person name="Albersmeier A."/>
            <person name="Kalinowski J."/>
            <person name="Ruckert C."/>
        </authorList>
    </citation>
    <scope>NUCLEOTIDE SEQUENCE</scope>
    <source>
        <strain evidence="1">JCM 3086</strain>
    </source>
</reference>
<dbReference type="Proteomes" id="UP000657574">
    <property type="component" value="Unassembled WGS sequence"/>
</dbReference>
<evidence type="ECO:0000313" key="2">
    <source>
        <dbReference type="Proteomes" id="UP000657574"/>
    </source>
</evidence>
<gene>
    <name evidence="1" type="ORF">GCM10010121_078730</name>
</gene>
<organism evidence="1 2">
    <name type="scientific">Streptomyces brasiliensis</name>
    <dbReference type="NCBI Taxonomy" id="1954"/>
    <lineage>
        <taxon>Bacteria</taxon>
        <taxon>Bacillati</taxon>
        <taxon>Actinomycetota</taxon>
        <taxon>Actinomycetes</taxon>
        <taxon>Kitasatosporales</taxon>
        <taxon>Streptomycetaceae</taxon>
        <taxon>Streptomyces</taxon>
    </lineage>
</organism>
<accession>A0A917P3N1</accession>
<reference evidence="1" key="2">
    <citation type="submission" date="2020-09" db="EMBL/GenBank/DDBJ databases">
        <authorList>
            <person name="Sun Q."/>
            <person name="Ohkuma M."/>
        </authorList>
    </citation>
    <scope>NUCLEOTIDE SEQUENCE</scope>
    <source>
        <strain evidence="1">JCM 3086</strain>
    </source>
</reference>
<evidence type="ECO:0000313" key="1">
    <source>
        <dbReference type="EMBL" id="GGJ56397.1"/>
    </source>
</evidence>
<proteinExistence type="predicted"/>
<name>A0A917P3N1_9ACTN</name>
<protein>
    <submittedName>
        <fullName evidence="1">Uncharacterized protein</fullName>
    </submittedName>
</protein>
<dbReference type="RefSeq" id="WP_189316143.1">
    <property type="nucleotide sequence ID" value="NZ_BMQA01000051.1"/>
</dbReference>
<keyword evidence="2" id="KW-1185">Reference proteome</keyword>
<dbReference type="EMBL" id="BMQA01000051">
    <property type="protein sequence ID" value="GGJ56397.1"/>
    <property type="molecule type" value="Genomic_DNA"/>
</dbReference>